<evidence type="ECO:0000259" key="2">
    <source>
        <dbReference type="Pfam" id="PF09994"/>
    </source>
</evidence>
<keyword evidence="3" id="KW-0378">Hydrolase</keyword>
<dbReference type="Pfam" id="PF09994">
    <property type="entry name" value="T6SS_Tle1-like_cat"/>
    <property type="match status" value="1"/>
</dbReference>
<reference evidence="3 4" key="1">
    <citation type="submission" date="2016-03" db="EMBL/GenBank/DDBJ databases">
        <title>Complete genome sequence of Shewanella psychrophila WP2, a deep sea bacterium isolated from west Pacific sediment.</title>
        <authorList>
            <person name="Xu G."/>
            <person name="Jian H."/>
        </authorList>
    </citation>
    <scope>NUCLEOTIDE SEQUENCE [LARGE SCALE GENOMIC DNA]</scope>
    <source>
        <strain evidence="3 4">WP2</strain>
    </source>
</reference>
<feature type="region of interest" description="Disordered" evidence="1">
    <location>
        <begin position="259"/>
        <end position="280"/>
    </location>
</feature>
<gene>
    <name evidence="3" type="ORF">Sps_04970</name>
</gene>
<feature type="region of interest" description="Disordered" evidence="1">
    <location>
        <begin position="112"/>
        <end position="131"/>
    </location>
</feature>
<keyword evidence="4" id="KW-1185">Reference proteome</keyword>
<proteinExistence type="predicted"/>
<dbReference type="InterPro" id="IPR018712">
    <property type="entry name" value="Tle1-like_cat"/>
</dbReference>
<name>A0A1S6HXA2_9GAMM</name>
<dbReference type="PANTHER" id="PTHR33840">
    <property type="match status" value="1"/>
</dbReference>
<evidence type="ECO:0000313" key="4">
    <source>
        <dbReference type="Proteomes" id="UP000189545"/>
    </source>
</evidence>
<dbReference type="GO" id="GO:0016787">
    <property type="term" value="F:hydrolase activity"/>
    <property type="evidence" value="ECO:0007669"/>
    <property type="project" value="UniProtKB-KW"/>
</dbReference>
<dbReference type="Proteomes" id="UP000189545">
    <property type="component" value="Chromosome"/>
</dbReference>
<sequence>MSNQHCIACEQLDHWIEIDIRDENNHPFQGIKAFITDSGGNSQEVTLTGRPQLLNNLAPGIVTVTLDTESWLSDAMARKPRLESEDNQVVSYSEQKNGFSDTPKTYLHITSGNLVTKPPKTPLPERHQADKGDSGAYELFTHKSYVLEVKAFNWLTVRMGLFFDGTGNNTDNALWGREQQELHINKWMKKCGADSPESLQAMREACEEPDKSVEVEGSATNGLTNIQKLRDLYIDIEIKDESLYQMGLYVQGIGTSLESPTSQGIDGDSTIGSGMGRGDTGVESRVEHGYTNIIDNFKISHWPNIQSDYDGIGKFEFDTFGFSRGAAAARHCVNQILLKKDNPVSKCIEETLSDIRLHPHFDWQDNQYCYINFVGIFDTVAAIITGLDGFDGAHDEDNGSVKLYLDPKRVGKVVHLTAHPQDEFRYNFSLNRLNNASNNPDRDFVEITLPGAHSDIGGGYPSRHFFSGKLQKYAPFFTDTKLVAIERSSYRSRWGSTTDEAMKKTKAYERIQQEKQRLINNNWCQKQDLSIEHRIYRGQRGREPNIVIKLTMSRIVEGDLSRLALRLMVGLAENKGVKLDDKNGKVWSERNYTITDLNDNHQILDQSFANICQQVLDQAKQGKVLPLLLDDKFHRALRPHFIHHSSGFETLKGVISPNVPNEHFVRTSYSCQQGA</sequence>
<dbReference type="EMBL" id="CP014782">
    <property type="protein sequence ID" value="AQS40048.1"/>
    <property type="molecule type" value="Genomic_DNA"/>
</dbReference>
<organism evidence="3 4">
    <name type="scientific">Shewanella psychrophila</name>
    <dbReference type="NCBI Taxonomy" id="225848"/>
    <lineage>
        <taxon>Bacteria</taxon>
        <taxon>Pseudomonadati</taxon>
        <taxon>Pseudomonadota</taxon>
        <taxon>Gammaproteobacteria</taxon>
        <taxon>Alteromonadales</taxon>
        <taxon>Shewanellaceae</taxon>
        <taxon>Shewanella</taxon>
    </lineage>
</organism>
<feature type="domain" description="T6SS Phospholipase effector Tle1-like catalytic" evidence="2">
    <location>
        <begin position="361"/>
        <end position="463"/>
    </location>
</feature>
<dbReference type="KEGG" id="spsw:Sps_04970"/>
<accession>A0A1S6HXA2</accession>
<dbReference type="AlphaFoldDB" id="A0A1S6HXA2"/>
<evidence type="ECO:0000313" key="3">
    <source>
        <dbReference type="EMBL" id="AQS40048.1"/>
    </source>
</evidence>
<dbReference type="STRING" id="225848.Sps_04970"/>
<dbReference type="PANTHER" id="PTHR33840:SF1">
    <property type="entry name" value="TLE1 PHOSPHOLIPASE DOMAIN-CONTAINING PROTEIN"/>
    <property type="match status" value="1"/>
</dbReference>
<protein>
    <submittedName>
        <fullName evidence="3">Uncharacterized alpha/beta hydrolase domain (DUF2235)</fullName>
    </submittedName>
</protein>
<evidence type="ECO:0000256" key="1">
    <source>
        <dbReference type="SAM" id="MobiDB-lite"/>
    </source>
</evidence>
<dbReference type="RefSeq" id="WP_169915924.1">
    <property type="nucleotide sequence ID" value="NZ_CP014782.1"/>
</dbReference>